<feature type="transmembrane region" description="Helical" evidence="8">
    <location>
        <begin position="122"/>
        <end position="144"/>
    </location>
</feature>
<keyword evidence="11" id="KW-1185">Reference proteome</keyword>
<evidence type="ECO:0000256" key="4">
    <source>
        <dbReference type="ARBA" id="ARBA00022519"/>
    </source>
</evidence>
<feature type="transmembrane region" description="Helical" evidence="8">
    <location>
        <begin position="80"/>
        <end position="110"/>
    </location>
</feature>
<keyword evidence="6 8" id="KW-1133">Transmembrane helix</keyword>
<keyword evidence="4" id="KW-0997">Cell inner membrane</keyword>
<dbReference type="RefSeq" id="WP_257893194.1">
    <property type="nucleotide sequence ID" value="NZ_JAIMBW010000001.1"/>
</dbReference>
<evidence type="ECO:0000313" key="11">
    <source>
        <dbReference type="Proteomes" id="UP000693972"/>
    </source>
</evidence>
<organism evidence="10">
    <name type="scientific">Gymnodinialimonas phycosphaerae</name>
    <dbReference type="NCBI Taxonomy" id="2841589"/>
    <lineage>
        <taxon>Bacteria</taxon>
        <taxon>Pseudomonadati</taxon>
        <taxon>Pseudomonadota</taxon>
        <taxon>Alphaproteobacteria</taxon>
        <taxon>Rhodobacterales</taxon>
        <taxon>Paracoccaceae</taxon>
        <taxon>Gymnodinialimonas</taxon>
    </lineage>
</organism>
<proteinExistence type="inferred from homology"/>
<gene>
    <name evidence="10" type="ORF">KUL25_12175</name>
</gene>
<evidence type="ECO:0000256" key="2">
    <source>
        <dbReference type="ARBA" id="ARBA00022448"/>
    </source>
</evidence>
<feature type="transmembrane region" description="Helical" evidence="8">
    <location>
        <begin position="199"/>
        <end position="221"/>
    </location>
</feature>
<dbReference type="EMBL" id="CP078073">
    <property type="protein sequence ID" value="QXL86234.1"/>
    <property type="molecule type" value="Genomic_DNA"/>
</dbReference>
<dbReference type="GO" id="GO:0005886">
    <property type="term" value="C:plasma membrane"/>
    <property type="evidence" value="ECO:0007669"/>
    <property type="project" value="UniProtKB-SubCell"/>
</dbReference>
<dbReference type="CDD" id="cd06261">
    <property type="entry name" value="TM_PBP2"/>
    <property type="match status" value="1"/>
</dbReference>
<dbReference type="PANTHER" id="PTHR43357:SF4">
    <property type="entry name" value="INNER MEMBRANE ABC TRANSPORTER PERMEASE PROTEIN YDCV"/>
    <property type="match status" value="1"/>
</dbReference>
<dbReference type="Proteomes" id="UP000693972">
    <property type="component" value="Unassembled WGS sequence"/>
</dbReference>
<evidence type="ECO:0000259" key="9">
    <source>
        <dbReference type="PROSITE" id="PS50928"/>
    </source>
</evidence>
<comment type="subcellular location">
    <subcellularLocation>
        <location evidence="1">Cell inner membrane</location>
        <topology evidence="1">Multi-pass membrane protein</topology>
    </subcellularLocation>
    <subcellularLocation>
        <location evidence="8">Cell membrane</location>
        <topology evidence="8">Multi-pass membrane protein</topology>
    </subcellularLocation>
</comment>
<evidence type="ECO:0000256" key="1">
    <source>
        <dbReference type="ARBA" id="ARBA00004429"/>
    </source>
</evidence>
<evidence type="ECO:0000256" key="6">
    <source>
        <dbReference type="ARBA" id="ARBA00022989"/>
    </source>
</evidence>
<keyword evidence="5 8" id="KW-0812">Transmembrane</keyword>
<dbReference type="SUPFAM" id="SSF161098">
    <property type="entry name" value="MetI-like"/>
    <property type="match status" value="1"/>
</dbReference>
<dbReference type="PANTHER" id="PTHR43357">
    <property type="entry name" value="INNER MEMBRANE ABC TRANSPORTER PERMEASE PROTEIN YDCV"/>
    <property type="match status" value="1"/>
</dbReference>
<sequence>MNIEHPQTAAKDHRLPFIKADGRWISLGLGAAFVVVLGMPLLVTVLWSLVDPQVGWFAPDILPTSRALNHWSGALRNPSIVSALGLSIGIGIAVTILTATLALPTAYALAKLPFRMKRFVEVFVLAPLIVPGIIVAVGIGAIFFRLDLVYTVSGVILVQTVGTLPLMIRILAATIEAIPNDLIAAARTLGAGPGAIARYILIPLAWPGFIAGGLLTFVSSFEEFEKTFIIGSPFVQTLPVILWTYLGGRGIIFPNAAVVTFILLVPMLIVFFLAGRVLRDDVLASGMGKL</sequence>
<dbReference type="EMBL" id="JAIMBW010000001">
    <property type="protein sequence ID" value="MBY4893519.1"/>
    <property type="molecule type" value="Genomic_DNA"/>
</dbReference>
<dbReference type="PROSITE" id="PS50928">
    <property type="entry name" value="ABC_TM1"/>
    <property type="match status" value="1"/>
</dbReference>
<evidence type="ECO:0000313" key="10">
    <source>
        <dbReference type="EMBL" id="QXL86234.1"/>
    </source>
</evidence>
<name>A0A975TR69_9RHOB</name>
<feature type="transmembrane region" description="Helical" evidence="8">
    <location>
        <begin position="258"/>
        <end position="278"/>
    </location>
</feature>
<keyword evidence="7 8" id="KW-0472">Membrane</keyword>
<feature type="domain" description="ABC transmembrane type-1" evidence="9">
    <location>
        <begin position="84"/>
        <end position="274"/>
    </location>
</feature>
<keyword evidence="2 8" id="KW-0813">Transport</keyword>
<comment type="similarity">
    <text evidence="8">Belongs to the binding-protein-dependent transport system permease family.</text>
</comment>
<protein>
    <submittedName>
        <fullName evidence="10">ABC transporter permease subunit</fullName>
    </submittedName>
</protein>
<dbReference type="InterPro" id="IPR035906">
    <property type="entry name" value="MetI-like_sf"/>
</dbReference>
<feature type="transmembrane region" description="Helical" evidence="8">
    <location>
        <begin position="227"/>
        <end position="246"/>
    </location>
</feature>
<dbReference type="Gene3D" id="1.10.3720.10">
    <property type="entry name" value="MetI-like"/>
    <property type="match status" value="1"/>
</dbReference>
<reference evidence="10 11" key="1">
    <citation type="submission" date="2021-07" db="EMBL/GenBank/DDBJ databases">
        <title>Karlodiniumbacter phycospheric gen. nov., sp. nov., a phycosphere bacterium isolated from karlodinium veneficum.</title>
        <authorList>
            <person name="Peng Y."/>
            <person name="Jiang L."/>
            <person name="Lee J."/>
        </authorList>
    </citation>
    <scope>NUCLEOTIDE SEQUENCE</scope>
    <source>
        <strain evidence="10 11">N5</strain>
    </source>
</reference>
<keyword evidence="3" id="KW-1003">Cell membrane</keyword>
<dbReference type="GO" id="GO:0055085">
    <property type="term" value="P:transmembrane transport"/>
    <property type="evidence" value="ECO:0007669"/>
    <property type="project" value="InterPro"/>
</dbReference>
<feature type="transmembrane region" description="Helical" evidence="8">
    <location>
        <begin position="24"/>
        <end position="50"/>
    </location>
</feature>
<accession>A0A975TR69</accession>
<evidence type="ECO:0000256" key="7">
    <source>
        <dbReference type="ARBA" id="ARBA00023136"/>
    </source>
</evidence>
<dbReference type="AlphaFoldDB" id="A0A975TR69"/>
<evidence type="ECO:0000256" key="3">
    <source>
        <dbReference type="ARBA" id="ARBA00022475"/>
    </source>
</evidence>
<dbReference type="Pfam" id="PF00528">
    <property type="entry name" value="BPD_transp_1"/>
    <property type="match status" value="1"/>
</dbReference>
<evidence type="ECO:0000256" key="8">
    <source>
        <dbReference type="RuleBase" id="RU363032"/>
    </source>
</evidence>
<dbReference type="InterPro" id="IPR000515">
    <property type="entry name" value="MetI-like"/>
</dbReference>
<evidence type="ECO:0000256" key="5">
    <source>
        <dbReference type="ARBA" id="ARBA00022692"/>
    </source>
</evidence>